<evidence type="ECO:0000256" key="2">
    <source>
        <dbReference type="ARBA" id="ARBA00022723"/>
    </source>
</evidence>
<feature type="signal peptide" evidence="8">
    <location>
        <begin position="1"/>
        <end position="23"/>
    </location>
</feature>
<dbReference type="InterPro" id="IPR039391">
    <property type="entry name" value="Phytocyanin-like"/>
</dbReference>
<keyword evidence="7" id="KW-0812">Transmembrane</keyword>
<proteinExistence type="predicted"/>
<keyword evidence="8" id="KW-0732">Signal</keyword>
<feature type="compositionally biased region" description="Low complexity" evidence="6">
    <location>
        <begin position="123"/>
        <end position="134"/>
    </location>
</feature>
<dbReference type="FunFam" id="2.60.40.420:FF:000003">
    <property type="entry name" value="Blue copper"/>
    <property type="match status" value="1"/>
</dbReference>
<dbReference type="InterPro" id="IPR028871">
    <property type="entry name" value="BlueCu_1_BS"/>
</dbReference>
<evidence type="ECO:0000313" key="11">
    <source>
        <dbReference type="Proteomes" id="UP000516437"/>
    </source>
</evidence>
<dbReference type="PROSITE" id="PS51485">
    <property type="entry name" value="PHYTOCYANIN"/>
    <property type="match status" value="1"/>
</dbReference>
<evidence type="ECO:0000256" key="1">
    <source>
        <dbReference type="ARBA" id="ARBA00022448"/>
    </source>
</evidence>
<dbReference type="Gene3D" id="2.60.40.420">
    <property type="entry name" value="Cupredoxins - blue copper proteins"/>
    <property type="match status" value="1"/>
</dbReference>
<dbReference type="PRINTS" id="PR01217">
    <property type="entry name" value="PRICHEXTENSN"/>
</dbReference>
<organism evidence="10 11">
    <name type="scientific">Morella rubra</name>
    <name type="common">Chinese bayberry</name>
    <dbReference type="NCBI Taxonomy" id="262757"/>
    <lineage>
        <taxon>Eukaryota</taxon>
        <taxon>Viridiplantae</taxon>
        <taxon>Streptophyta</taxon>
        <taxon>Embryophyta</taxon>
        <taxon>Tracheophyta</taxon>
        <taxon>Spermatophyta</taxon>
        <taxon>Magnoliopsida</taxon>
        <taxon>eudicotyledons</taxon>
        <taxon>Gunneridae</taxon>
        <taxon>Pentapetalae</taxon>
        <taxon>rosids</taxon>
        <taxon>fabids</taxon>
        <taxon>Fagales</taxon>
        <taxon>Myricaceae</taxon>
        <taxon>Morella</taxon>
    </lineage>
</organism>
<dbReference type="PANTHER" id="PTHR33021">
    <property type="entry name" value="BLUE COPPER PROTEIN"/>
    <property type="match status" value="1"/>
</dbReference>
<evidence type="ECO:0000256" key="6">
    <source>
        <dbReference type="SAM" id="MobiDB-lite"/>
    </source>
</evidence>
<evidence type="ECO:0000256" key="4">
    <source>
        <dbReference type="ARBA" id="ARBA00023008"/>
    </source>
</evidence>
<gene>
    <name evidence="10" type="ORF">CJ030_MR6G022739</name>
</gene>
<name>A0A6A1VE76_9ROSI</name>
<evidence type="ECO:0000256" key="7">
    <source>
        <dbReference type="SAM" id="Phobius"/>
    </source>
</evidence>
<dbReference type="Proteomes" id="UP000516437">
    <property type="component" value="Chromosome 6"/>
</dbReference>
<dbReference type="InterPro" id="IPR003245">
    <property type="entry name" value="Phytocyanin_dom"/>
</dbReference>
<feature type="compositionally biased region" description="Pro residues" evidence="6">
    <location>
        <begin position="135"/>
        <end position="159"/>
    </location>
</feature>
<keyword evidence="11" id="KW-1185">Reference proteome</keyword>
<keyword evidence="3" id="KW-0249">Electron transport</keyword>
<dbReference type="InterPro" id="IPR008972">
    <property type="entry name" value="Cupredoxin"/>
</dbReference>
<keyword evidence="7" id="KW-1133">Transmembrane helix</keyword>
<evidence type="ECO:0000313" key="10">
    <source>
        <dbReference type="EMBL" id="KAB1210127.1"/>
    </source>
</evidence>
<dbReference type="Pfam" id="PF02298">
    <property type="entry name" value="Cu_bind_like"/>
    <property type="match status" value="1"/>
</dbReference>
<dbReference type="GO" id="GO:0009055">
    <property type="term" value="F:electron transfer activity"/>
    <property type="evidence" value="ECO:0007669"/>
    <property type="project" value="InterPro"/>
</dbReference>
<keyword evidence="4" id="KW-0186">Copper</keyword>
<dbReference type="GO" id="GO:0046872">
    <property type="term" value="F:metal ion binding"/>
    <property type="evidence" value="ECO:0007669"/>
    <property type="project" value="UniProtKB-KW"/>
</dbReference>
<sequence length="261" mass="26870">MATLRTLVMGLYVSATLIQLAAAANYVVGGTNGGWDTSTDLQTWASSQSFSVGDKLIFQYAANHDVAEVSKADYDSCRASNAIQSYNGGTTTIPLSSPGKRYFICGSPGHCSQGMKLEIDTLASSTPPAASPSVKTPPSPVTPIVPTPAPEPDLVPTPAPESSTSSTTPAPELTPATLLPPSPSDSPTTPAPELPPATLLPPSPSDSPIGLATIPSTESTRTSSDGSSTEPTSSSASKDSFLIHITMGFGFVIMMLHAYLE</sequence>
<feature type="transmembrane region" description="Helical" evidence="7">
    <location>
        <begin position="241"/>
        <end position="260"/>
    </location>
</feature>
<dbReference type="AlphaFoldDB" id="A0A6A1VE76"/>
<dbReference type="EMBL" id="RXIC02000024">
    <property type="protein sequence ID" value="KAB1210127.1"/>
    <property type="molecule type" value="Genomic_DNA"/>
</dbReference>
<keyword evidence="2" id="KW-0479">Metal-binding</keyword>
<feature type="region of interest" description="Disordered" evidence="6">
    <location>
        <begin position="123"/>
        <end position="237"/>
    </location>
</feature>
<protein>
    <submittedName>
        <fullName evidence="10">Blue copper protein</fullName>
    </submittedName>
</protein>
<feature type="domain" description="Phytocyanin" evidence="9">
    <location>
        <begin position="24"/>
        <end position="123"/>
    </location>
</feature>
<comment type="caution">
    <text evidence="10">The sequence shown here is derived from an EMBL/GenBank/DDBJ whole genome shotgun (WGS) entry which is preliminary data.</text>
</comment>
<accession>A0A6A1VE76</accession>
<evidence type="ECO:0000256" key="8">
    <source>
        <dbReference type="SAM" id="SignalP"/>
    </source>
</evidence>
<dbReference type="PROSITE" id="PS00196">
    <property type="entry name" value="COPPER_BLUE"/>
    <property type="match status" value="1"/>
</dbReference>
<dbReference type="SUPFAM" id="SSF49503">
    <property type="entry name" value="Cupredoxins"/>
    <property type="match status" value="1"/>
</dbReference>
<dbReference type="GO" id="GO:0005886">
    <property type="term" value="C:plasma membrane"/>
    <property type="evidence" value="ECO:0007669"/>
    <property type="project" value="TreeGrafter"/>
</dbReference>
<keyword evidence="1" id="KW-0813">Transport</keyword>
<evidence type="ECO:0000256" key="3">
    <source>
        <dbReference type="ARBA" id="ARBA00022982"/>
    </source>
</evidence>
<feature type="compositionally biased region" description="Low complexity" evidence="6">
    <location>
        <begin position="160"/>
        <end position="177"/>
    </location>
</feature>
<feature type="compositionally biased region" description="Pro residues" evidence="6">
    <location>
        <begin position="178"/>
        <end position="205"/>
    </location>
</feature>
<feature type="compositionally biased region" description="Low complexity" evidence="6">
    <location>
        <begin position="222"/>
        <end position="237"/>
    </location>
</feature>
<reference evidence="10 11" key="1">
    <citation type="journal article" date="2019" name="Plant Biotechnol. J.">
        <title>The red bayberry genome and genetic basis of sex determination.</title>
        <authorList>
            <person name="Jia H.M."/>
            <person name="Jia H.J."/>
            <person name="Cai Q.L."/>
            <person name="Wang Y."/>
            <person name="Zhao H.B."/>
            <person name="Yang W.F."/>
            <person name="Wang G.Y."/>
            <person name="Li Y.H."/>
            <person name="Zhan D.L."/>
            <person name="Shen Y.T."/>
            <person name="Niu Q.F."/>
            <person name="Chang L."/>
            <person name="Qiu J."/>
            <person name="Zhao L."/>
            <person name="Xie H.B."/>
            <person name="Fu W.Y."/>
            <person name="Jin J."/>
            <person name="Li X.W."/>
            <person name="Jiao Y."/>
            <person name="Zhou C.C."/>
            <person name="Tu T."/>
            <person name="Chai C.Y."/>
            <person name="Gao J.L."/>
            <person name="Fan L.J."/>
            <person name="van de Weg E."/>
            <person name="Wang J.Y."/>
            <person name="Gao Z.S."/>
        </authorList>
    </citation>
    <scope>NUCLEOTIDE SEQUENCE [LARGE SCALE GENOMIC DNA]</scope>
    <source>
        <tissue evidence="10">Leaves</tissue>
    </source>
</reference>
<keyword evidence="5" id="KW-0325">Glycoprotein</keyword>
<dbReference type="PANTHER" id="PTHR33021:SF492">
    <property type="entry name" value="UCLACYANIN 1"/>
    <property type="match status" value="1"/>
</dbReference>
<evidence type="ECO:0000256" key="5">
    <source>
        <dbReference type="ARBA" id="ARBA00023180"/>
    </source>
</evidence>
<dbReference type="OrthoDB" id="687020at2759"/>
<evidence type="ECO:0000259" key="9">
    <source>
        <dbReference type="PROSITE" id="PS51485"/>
    </source>
</evidence>
<dbReference type="CDD" id="cd04216">
    <property type="entry name" value="Phytocyanin"/>
    <property type="match status" value="1"/>
</dbReference>
<feature type="chain" id="PRO_5025382455" evidence="8">
    <location>
        <begin position="24"/>
        <end position="261"/>
    </location>
</feature>
<keyword evidence="7" id="KW-0472">Membrane</keyword>